<sequence length="370" mass="40605">MFNLNLKKMKKLYVFVPAFIPVFVLLLLNSFVTKEEETGKKTPRVTKYSASAPLCDSMRTAPFGPVEKVDQDKSGAVNIVYKSADGGKTWQDISTGLPETDQPVIFFAGETDLYLHAKNVMYRSDSKLKTPVWEKENIPGLQGESFWPSTTIAFNRSGITAFNYDGGIYQKTPATANWLPIHQNFKKHALRTTFEAADGALFLGYDHDLYKSADKGKSWKQVQNGQIMNIVESEGILIATGNSGIMRSADNGEHWQEVINEGGVGIAIERIKGGFAAISYNTKTETRRVRISVDSGKTWQAIDEGLPPSSFITSIKQMGNYLVCGHPDGIFLSSDMGKTWTKVHPGINAKVFSIYASGNALYAVAGSAGC</sequence>
<dbReference type="PANTHER" id="PTHR43739">
    <property type="entry name" value="XYLOGLUCANASE (EUROFUNG)"/>
    <property type="match status" value="1"/>
</dbReference>
<dbReference type="InterPro" id="IPR015943">
    <property type="entry name" value="WD40/YVTN_repeat-like_dom_sf"/>
</dbReference>
<evidence type="ECO:0000256" key="1">
    <source>
        <dbReference type="SAM" id="Phobius"/>
    </source>
</evidence>
<proteinExistence type="predicted"/>
<keyword evidence="3" id="KW-1185">Reference proteome</keyword>
<evidence type="ECO:0000313" key="2">
    <source>
        <dbReference type="EMBL" id="TRW21534.1"/>
    </source>
</evidence>
<keyword evidence="1" id="KW-1133">Transmembrane helix</keyword>
<feature type="transmembrane region" description="Helical" evidence="1">
    <location>
        <begin position="12"/>
        <end position="32"/>
    </location>
</feature>
<dbReference type="EMBL" id="VJVZ01000018">
    <property type="protein sequence ID" value="TRW21534.1"/>
    <property type="molecule type" value="Genomic_DNA"/>
</dbReference>
<dbReference type="SUPFAM" id="SSF110296">
    <property type="entry name" value="Oligoxyloglucan reducing end-specific cellobiohydrolase"/>
    <property type="match status" value="1"/>
</dbReference>
<gene>
    <name evidence="2" type="ORF">FMM05_19960</name>
</gene>
<dbReference type="PANTHER" id="PTHR43739:SF5">
    <property type="entry name" value="EXO-ALPHA-SIALIDASE"/>
    <property type="match status" value="1"/>
</dbReference>
<dbReference type="AlphaFoldDB" id="A0A552UTJ7"/>
<dbReference type="Gene3D" id="2.130.10.10">
    <property type="entry name" value="YVTN repeat-like/Quinoprotein amine dehydrogenase"/>
    <property type="match status" value="2"/>
</dbReference>
<dbReference type="Proteomes" id="UP000320643">
    <property type="component" value="Unassembled WGS sequence"/>
</dbReference>
<dbReference type="SUPFAM" id="SSF50939">
    <property type="entry name" value="Sialidases"/>
    <property type="match status" value="1"/>
</dbReference>
<dbReference type="CDD" id="cd15482">
    <property type="entry name" value="Sialidase_non-viral"/>
    <property type="match status" value="1"/>
</dbReference>
<accession>A0A552UTJ7</accession>
<evidence type="ECO:0000313" key="3">
    <source>
        <dbReference type="Proteomes" id="UP000320643"/>
    </source>
</evidence>
<organism evidence="2 3">
    <name type="scientific">Flavobacterium zepuense</name>
    <dbReference type="NCBI Taxonomy" id="2593302"/>
    <lineage>
        <taxon>Bacteria</taxon>
        <taxon>Pseudomonadati</taxon>
        <taxon>Bacteroidota</taxon>
        <taxon>Flavobacteriia</taxon>
        <taxon>Flavobacteriales</taxon>
        <taxon>Flavobacteriaceae</taxon>
        <taxon>Flavobacterium</taxon>
    </lineage>
</organism>
<name>A0A552UTJ7_9FLAO</name>
<dbReference type="OrthoDB" id="7294637at2"/>
<keyword evidence="1" id="KW-0472">Membrane</keyword>
<dbReference type="InterPro" id="IPR036278">
    <property type="entry name" value="Sialidase_sf"/>
</dbReference>
<comment type="caution">
    <text evidence="2">The sequence shown here is derived from an EMBL/GenBank/DDBJ whole genome shotgun (WGS) entry which is preliminary data.</text>
</comment>
<protein>
    <submittedName>
        <fullName evidence="2">Exo-alpha-sialidase</fullName>
    </submittedName>
</protein>
<dbReference type="InterPro" id="IPR052025">
    <property type="entry name" value="Xyloglucanase_GH74"/>
</dbReference>
<reference evidence="2 3" key="1">
    <citation type="submission" date="2019-07" db="EMBL/GenBank/DDBJ databases">
        <title>Flavobacterium sp. nov., isolated from glacier ice.</title>
        <authorList>
            <person name="Liu Q."/>
            <person name="Xin Y.-H."/>
        </authorList>
    </citation>
    <scope>NUCLEOTIDE SEQUENCE [LARGE SCALE GENOMIC DNA]</scope>
    <source>
        <strain evidence="2 3">ZT4R6</strain>
    </source>
</reference>
<dbReference type="GO" id="GO:0010411">
    <property type="term" value="P:xyloglucan metabolic process"/>
    <property type="evidence" value="ECO:0007669"/>
    <property type="project" value="TreeGrafter"/>
</dbReference>
<keyword evidence="1" id="KW-0812">Transmembrane</keyword>